<evidence type="ECO:0000313" key="3">
    <source>
        <dbReference type="Proteomes" id="UP000886808"/>
    </source>
</evidence>
<dbReference type="PANTHER" id="PTHR33169">
    <property type="entry name" value="PADR-FAMILY TRANSCRIPTIONAL REGULATOR"/>
    <property type="match status" value="1"/>
</dbReference>
<feature type="domain" description="Transcription regulator PadR N-terminal" evidence="1">
    <location>
        <begin position="11"/>
        <end position="78"/>
    </location>
</feature>
<evidence type="ECO:0000313" key="2">
    <source>
        <dbReference type="EMBL" id="HIV61345.1"/>
    </source>
</evidence>
<dbReference type="InterPro" id="IPR036390">
    <property type="entry name" value="WH_DNA-bd_sf"/>
</dbReference>
<dbReference type="PANTHER" id="PTHR33169:SF14">
    <property type="entry name" value="TRANSCRIPTIONAL REGULATOR RV3488"/>
    <property type="match status" value="1"/>
</dbReference>
<organism evidence="2 3">
    <name type="scientific">Candidatus Butyricicoccus avistercoris</name>
    <dbReference type="NCBI Taxonomy" id="2838518"/>
    <lineage>
        <taxon>Bacteria</taxon>
        <taxon>Bacillati</taxon>
        <taxon>Bacillota</taxon>
        <taxon>Clostridia</taxon>
        <taxon>Eubacteriales</taxon>
        <taxon>Butyricicoccaceae</taxon>
        <taxon>Butyricicoccus</taxon>
    </lineage>
</organism>
<dbReference type="Proteomes" id="UP000886808">
    <property type="component" value="Unassembled WGS sequence"/>
</dbReference>
<dbReference type="EMBL" id="DXIE01000005">
    <property type="protein sequence ID" value="HIV61345.1"/>
    <property type="molecule type" value="Genomic_DNA"/>
</dbReference>
<sequence length="100" mass="11875">MLKKDIIELCLLHMLSSEDLYGYEILRRLHESFPDTQESAIYALLRRLCKEGYTEQYEGKKSDGPTRKYYRITKSGYEKKDNLLNEWHRLRDTLSALGVQ</sequence>
<protein>
    <submittedName>
        <fullName evidence="2">PadR family transcriptional regulator</fullName>
    </submittedName>
</protein>
<accession>A0A9D1PGF3</accession>
<dbReference type="InterPro" id="IPR005149">
    <property type="entry name" value="Tscrpt_reg_PadR_N"/>
</dbReference>
<dbReference type="Pfam" id="PF03551">
    <property type="entry name" value="PadR"/>
    <property type="match status" value="1"/>
</dbReference>
<proteinExistence type="predicted"/>
<dbReference type="AlphaFoldDB" id="A0A9D1PGF3"/>
<reference evidence="2" key="2">
    <citation type="submission" date="2021-04" db="EMBL/GenBank/DDBJ databases">
        <authorList>
            <person name="Gilroy R."/>
        </authorList>
    </citation>
    <scope>NUCLEOTIDE SEQUENCE</scope>
    <source>
        <strain evidence="2">CHK193-4272</strain>
    </source>
</reference>
<reference evidence="2" key="1">
    <citation type="journal article" date="2021" name="PeerJ">
        <title>Extensive microbial diversity within the chicken gut microbiome revealed by metagenomics and culture.</title>
        <authorList>
            <person name="Gilroy R."/>
            <person name="Ravi A."/>
            <person name="Getino M."/>
            <person name="Pursley I."/>
            <person name="Horton D.L."/>
            <person name="Alikhan N.F."/>
            <person name="Baker D."/>
            <person name="Gharbi K."/>
            <person name="Hall N."/>
            <person name="Watson M."/>
            <person name="Adriaenssens E.M."/>
            <person name="Foster-Nyarko E."/>
            <person name="Jarju S."/>
            <person name="Secka A."/>
            <person name="Antonio M."/>
            <person name="Oren A."/>
            <person name="Chaudhuri R.R."/>
            <person name="La Ragione R."/>
            <person name="Hildebrand F."/>
            <person name="Pallen M.J."/>
        </authorList>
    </citation>
    <scope>NUCLEOTIDE SEQUENCE</scope>
    <source>
        <strain evidence="2">CHK193-4272</strain>
    </source>
</reference>
<dbReference type="InterPro" id="IPR036388">
    <property type="entry name" value="WH-like_DNA-bd_sf"/>
</dbReference>
<comment type="caution">
    <text evidence="2">The sequence shown here is derived from an EMBL/GenBank/DDBJ whole genome shotgun (WGS) entry which is preliminary data.</text>
</comment>
<dbReference type="InterPro" id="IPR052509">
    <property type="entry name" value="Metal_resp_DNA-bind_regulator"/>
</dbReference>
<dbReference type="SUPFAM" id="SSF46785">
    <property type="entry name" value="Winged helix' DNA-binding domain"/>
    <property type="match status" value="1"/>
</dbReference>
<name>A0A9D1PGF3_9FIRM</name>
<dbReference type="Gene3D" id="1.10.10.10">
    <property type="entry name" value="Winged helix-like DNA-binding domain superfamily/Winged helix DNA-binding domain"/>
    <property type="match status" value="1"/>
</dbReference>
<gene>
    <name evidence="2" type="ORF">H9746_00605</name>
</gene>
<evidence type="ECO:0000259" key="1">
    <source>
        <dbReference type="Pfam" id="PF03551"/>
    </source>
</evidence>